<proteinExistence type="inferred from homology"/>
<keyword evidence="4 7" id="KW-0812">Transmembrane</keyword>
<comment type="similarity">
    <text evidence="7">Belongs to the binding-protein-dependent transport system permease family.</text>
</comment>
<keyword evidence="5 7" id="KW-1133">Transmembrane helix</keyword>
<evidence type="ECO:0000313" key="10">
    <source>
        <dbReference type="Proteomes" id="UP000450917"/>
    </source>
</evidence>
<feature type="transmembrane region" description="Helical" evidence="7">
    <location>
        <begin position="121"/>
        <end position="138"/>
    </location>
</feature>
<evidence type="ECO:0000256" key="7">
    <source>
        <dbReference type="RuleBase" id="RU363032"/>
    </source>
</evidence>
<evidence type="ECO:0000256" key="2">
    <source>
        <dbReference type="ARBA" id="ARBA00022448"/>
    </source>
</evidence>
<sequence length="306" mass="34831">MTELTQASKRNHSGKLNRWIEPIWGYVFIAPWLLGLFVLTIGPMSQSFYLSLTQYNLLELPSWVGFENYKEIFTDDKDFWTALRVTITYVVLSVPLKLFFALMVAMLLFKPIRGMSVYRAIFYLPSLVGGSVAISAIWRNLFGMDGFINKFASFLGIQGIDWINTPETALYTLVMLAVWQFGSSMVIFLAGLKQIPKDLYESASVDGASKFRSFFSITLPMLTPIILFNLVMQIIGSFQMFTQAFIVTKGGPINSTLVYALYLYQKAFAYFNMGYASALAWILLTIIALFTALVFWSSKKWVHYET</sequence>
<evidence type="ECO:0000256" key="4">
    <source>
        <dbReference type="ARBA" id="ARBA00022692"/>
    </source>
</evidence>
<dbReference type="PANTHER" id="PTHR30193:SF1">
    <property type="entry name" value="ABC TRANSPORTER PERMEASE PROTEIN YESP-RELATED"/>
    <property type="match status" value="1"/>
</dbReference>
<dbReference type="AlphaFoldDB" id="A0A7X2Z8N0"/>
<keyword evidence="10" id="KW-1185">Reference proteome</keyword>
<dbReference type="InterPro" id="IPR051393">
    <property type="entry name" value="ABC_transporter_permease"/>
</dbReference>
<dbReference type="CDD" id="cd06261">
    <property type="entry name" value="TM_PBP2"/>
    <property type="match status" value="1"/>
</dbReference>
<dbReference type="EMBL" id="WNZX01000004">
    <property type="protein sequence ID" value="MUG70365.1"/>
    <property type="molecule type" value="Genomic_DNA"/>
</dbReference>
<dbReference type="Gene3D" id="1.10.3720.10">
    <property type="entry name" value="MetI-like"/>
    <property type="match status" value="1"/>
</dbReference>
<feature type="transmembrane region" description="Helical" evidence="7">
    <location>
        <begin position="276"/>
        <end position="296"/>
    </location>
</feature>
<keyword evidence="6 7" id="KW-0472">Membrane</keyword>
<dbReference type="PANTHER" id="PTHR30193">
    <property type="entry name" value="ABC TRANSPORTER PERMEASE PROTEIN"/>
    <property type="match status" value="1"/>
</dbReference>
<feature type="transmembrane region" description="Helical" evidence="7">
    <location>
        <begin position="87"/>
        <end position="109"/>
    </location>
</feature>
<evidence type="ECO:0000256" key="1">
    <source>
        <dbReference type="ARBA" id="ARBA00004651"/>
    </source>
</evidence>
<name>A0A7X2Z8N0_9BACL</name>
<dbReference type="GO" id="GO:0055085">
    <property type="term" value="P:transmembrane transport"/>
    <property type="evidence" value="ECO:0007669"/>
    <property type="project" value="InterPro"/>
</dbReference>
<evidence type="ECO:0000256" key="3">
    <source>
        <dbReference type="ARBA" id="ARBA00022475"/>
    </source>
</evidence>
<feature type="transmembrane region" description="Helical" evidence="7">
    <location>
        <begin position="241"/>
        <end position="264"/>
    </location>
</feature>
<organism evidence="9 10">
    <name type="scientific">Paenibacillus validus</name>
    <dbReference type="NCBI Taxonomy" id="44253"/>
    <lineage>
        <taxon>Bacteria</taxon>
        <taxon>Bacillati</taxon>
        <taxon>Bacillota</taxon>
        <taxon>Bacilli</taxon>
        <taxon>Bacillales</taxon>
        <taxon>Paenibacillaceae</taxon>
        <taxon>Paenibacillus</taxon>
    </lineage>
</organism>
<dbReference type="Pfam" id="PF00528">
    <property type="entry name" value="BPD_transp_1"/>
    <property type="match status" value="1"/>
</dbReference>
<feature type="transmembrane region" description="Helical" evidence="7">
    <location>
        <begin position="23"/>
        <end position="42"/>
    </location>
</feature>
<dbReference type="SUPFAM" id="SSF161098">
    <property type="entry name" value="MetI-like"/>
    <property type="match status" value="1"/>
</dbReference>
<evidence type="ECO:0000313" key="9">
    <source>
        <dbReference type="EMBL" id="MUG70365.1"/>
    </source>
</evidence>
<dbReference type="PROSITE" id="PS50928">
    <property type="entry name" value="ABC_TM1"/>
    <property type="match status" value="1"/>
</dbReference>
<evidence type="ECO:0000256" key="6">
    <source>
        <dbReference type="ARBA" id="ARBA00023136"/>
    </source>
</evidence>
<feature type="domain" description="ABC transmembrane type-1" evidence="8">
    <location>
        <begin position="83"/>
        <end position="294"/>
    </location>
</feature>
<feature type="transmembrane region" description="Helical" evidence="7">
    <location>
        <begin position="169"/>
        <end position="192"/>
    </location>
</feature>
<comment type="caution">
    <text evidence="9">The sequence shown here is derived from an EMBL/GenBank/DDBJ whole genome shotgun (WGS) entry which is preliminary data.</text>
</comment>
<dbReference type="GO" id="GO:0005886">
    <property type="term" value="C:plasma membrane"/>
    <property type="evidence" value="ECO:0007669"/>
    <property type="project" value="UniProtKB-SubCell"/>
</dbReference>
<evidence type="ECO:0000256" key="5">
    <source>
        <dbReference type="ARBA" id="ARBA00022989"/>
    </source>
</evidence>
<dbReference type="Proteomes" id="UP000450917">
    <property type="component" value="Unassembled WGS sequence"/>
</dbReference>
<protein>
    <submittedName>
        <fullName evidence="9">ABC transporter permease subunit</fullName>
    </submittedName>
</protein>
<dbReference type="InterPro" id="IPR035906">
    <property type="entry name" value="MetI-like_sf"/>
</dbReference>
<reference evidence="9 10" key="1">
    <citation type="submission" date="2019-11" db="EMBL/GenBank/DDBJ databases">
        <title>Draft genome sequences of five Paenibacillus species of dairy origin.</title>
        <authorList>
            <person name="Olajide A.M."/>
            <person name="Chen S."/>
            <person name="Lapointe G."/>
        </authorList>
    </citation>
    <scope>NUCLEOTIDE SEQUENCE [LARGE SCALE GENOMIC DNA]</scope>
    <source>
        <strain evidence="9 10">2CS3</strain>
    </source>
</reference>
<feature type="transmembrane region" description="Helical" evidence="7">
    <location>
        <begin position="213"/>
        <end position="235"/>
    </location>
</feature>
<accession>A0A7X2Z8N0</accession>
<keyword evidence="3" id="KW-1003">Cell membrane</keyword>
<evidence type="ECO:0000259" key="8">
    <source>
        <dbReference type="PROSITE" id="PS50928"/>
    </source>
</evidence>
<gene>
    <name evidence="9" type="ORF">GNP93_06695</name>
</gene>
<keyword evidence="2 7" id="KW-0813">Transport</keyword>
<dbReference type="RefSeq" id="WP_127604335.1">
    <property type="nucleotide sequence ID" value="NZ_JARTHJ010000036.1"/>
</dbReference>
<dbReference type="InterPro" id="IPR000515">
    <property type="entry name" value="MetI-like"/>
</dbReference>
<comment type="subcellular location">
    <subcellularLocation>
        <location evidence="1 7">Cell membrane</location>
        <topology evidence="1 7">Multi-pass membrane protein</topology>
    </subcellularLocation>
</comment>